<evidence type="ECO:0000313" key="2">
    <source>
        <dbReference type="EMBL" id="MDR5891664.1"/>
    </source>
</evidence>
<keyword evidence="1" id="KW-0732">Signal</keyword>
<evidence type="ECO:0000313" key="3">
    <source>
        <dbReference type="Proteomes" id="UP001252270"/>
    </source>
</evidence>
<gene>
    <name evidence="2" type="ORF">QC820_02460</name>
</gene>
<evidence type="ECO:0000256" key="1">
    <source>
        <dbReference type="SAM" id="SignalP"/>
    </source>
</evidence>
<proteinExistence type="predicted"/>
<evidence type="ECO:0008006" key="4">
    <source>
        <dbReference type="Google" id="ProtNLM"/>
    </source>
</evidence>
<protein>
    <recommendedName>
        <fullName evidence="4">DUF2459 domain-containing protein</fullName>
    </recommendedName>
</protein>
<keyword evidence="3" id="KW-1185">Reference proteome</keyword>
<organism evidence="2 3">
    <name type="scientific">Halomonas mongoliensis</name>
    <dbReference type="NCBI Taxonomy" id="321265"/>
    <lineage>
        <taxon>Bacteria</taxon>
        <taxon>Pseudomonadati</taxon>
        <taxon>Pseudomonadota</taxon>
        <taxon>Gammaproteobacteria</taxon>
        <taxon>Oceanospirillales</taxon>
        <taxon>Halomonadaceae</taxon>
        <taxon>Halomonas</taxon>
    </lineage>
</organism>
<feature type="chain" id="PRO_5045252544" description="DUF2459 domain-containing protein" evidence="1">
    <location>
        <begin position="26"/>
        <end position="209"/>
    </location>
</feature>
<dbReference type="RefSeq" id="WP_309635625.1">
    <property type="nucleotide sequence ID" value="NZ_JARWAL010000001.1"/>
</dbReference>
<feature type="signal peptide" evidence="1">
    <location>
        <begin position="1"/>
        <end position="25"/>
    </location>
</feature>
<dbReference type="EMBL" id="JARWAL010000001">
    <property type="protein sequence ID" value="MDR5891664.1"/>
    <property type="molecule type" value="Genomic_DNA"/>
</dbReference>
<accession>A0ABU1GI24</accession>
<reference evidence="2 3" key="1">
    <citation type="submission" date="2023-04" db="EMBL/GenBank/DDBJ databases">
        <title>A long-awaited taxogenomic arrangement of the family Halomonadaceae.</title>
        <authorList>
            <person name="De La Haba R."/>
            <person name="Chuvochina M."/>
            <person name="Wittouck S."/>
            <person name="Arahal D.R."/>
            <person name="Sanchez-Porro C."/>
            <person name="Hugenholtz P."/>
            <person name="Ventosa A."/>
        </authorList>
    </citation>
    <scope>NUCLEOTIDE SEQUENCE [LARGE SCALE GENOMIC DNA]</scope>
    <source>
        <strain evidence="2 3">DSM 17332</strain>
    </source>
</reference>
<dbReference type="PROSITE" id="PS51257">
    <property type="entry name" value="PROKAR_LIPOPROTEIN"/>
    <property type="match status" value="1"/>
</dbReference>
<dbReference type="Proteomes" id="UP001252270">
    <property type="component" value="Unassembled WGS sequence"/>
</dbReference>
<name>A0ABU1GI24_9GAMM</name>
<sequence length="209" mass="23399">MRSAYALRRAPLLLVLLLLAGCAGRLTPPEAPVSPVTVYLLDHGRHASLVLPRREGGMVRYSYGEWRWYVEAERHLLSGAAALLWPTRSGLGRGVHEAITGPEALSGLAPEGLVAVYPLVAEEARVIALKRRLDAHFEAPLASPAYSEEFDLLFVPYPRAYWWTHQSNLVTARWLRSLGVEVRGIPWLSRWRLEAPSASPYHHGEKDHE</sequence>
<comment type="caution">
    <text evidence="2">The sequence shown here is derived from an EMBL/GenBank/DDBJ whole genome shotgun (WGS) entry which is preliminary data.</text>
</comment>